<dbReference type="Proteomes" id="UP001499988">
    <property type="component" value="Unassembled WGS sequence"/>
</dbReference>
<dbReference type="EMBL" id="BAABJZ010000020">
    <property type="protein sequence ID" value="GAA4881428.1"/>
    <property type="molecule type" value="Genomic_DNA"/>
</dbReference>
<protein>
    <submittedName>
        <fullName evidence="2">YibL family ribosome-associated protein</fullName>
    </submittedName>
</protein>
<reference evidence="3" key="1">
    <citation type="journal article" date="2019" name="Int. J. Syst. Evol. Microbiol.">
        <title>The Global Catalogue of Microorganisms (GCM) 10K type strain sequencing project: providing services to taxonomists for standard genome sequencing and annotation.</title>
        <authorList>
            <consortium name="The Broad Institute Genomics Platform"/>
            <consortium name="The Broad Institute Genome Sequencing Center for Infectious Disease"/>
            <person name="Wu L."/>
            <person name="Ma J."/>
        </authorList>
    </citation>
    <scope>NUCLEOTIDE SEQUENCE [LARGE SCALE GENOMIC DNA]</scope>
    <source>
        <strain evidence="3">JCM 18401</strain>
    </source>
</reference>
<keyword evidence="3" id="KW-1185">Reference proteome</keyword>
<proteinExistence type="predicted"/>
<dbReference type="InterPro" id="IPR021230">
    <property type="entry name" value="DUF2810"/>
</dbReference>
<evidence type="ECO:0000313" key="2">
    <source>
        <dbReference type="EMBL" id="GAA4881428.1"/>
    </source>
</evidence>
<comment type="caution">
    <text evidence="2">The sequence shown here is derived from an EMBL/GenBank/DDBJ whole genome shotgun (WGS) entry which is preliminary data.</text>
</comment>
<feature type="coiled-coil region" evidence="1">
    <location>
        <begin position="3"/>
        <end position="30"/>
    </location>
</feature>
<dbReference type="NCBIfam" id="NF008244">
    <property type="entry name" value="PRK11020.1"/>
    <property type="match status" value="1"/>
</dbReference>
<evidence type="ECO:0000256" key="1">
    <source>
        <dbReference type="SAM" id="Coils"/>
    </source>
</evidence>
<accession>A0ABP9EMX0</accession>
<dbReference type="Pfam" id="PF10928">
    <property type="entry name" value="DUF2810"/>
    <property type="match status" value="1"/>
</dbReference>
<keyword evidence="1" id="KW-0175">Coiled coil</keyword>
<organism evidence="2 3">
    <name type="scientific">Ferrimonas pelagia</name>
    <dbReference type="NCBI Taxonomy" id="1177826"/>
    <lineage>
        <taxon>Bacteria</taxon>
        <taxon>Pseudomonadati</taxon>
        <taxon>Pseudomonadota</taxon>
        <taxon>Gammaproteobacteria</taxon>
        <taxon>Alteromonadales</taxon>
        <taxon>Ferrimonadaceae</taxon>
        <taxon>Ferrimonas</taxon>
    </lineage>
</organism>
<evidence type="ECO:0000313" key="3">
    <source>
        <dbReference type="Proteomes" id="UP001499988"/>
    </source>
</evidence>
<gene>
    <name evidence="2" type="ORF">GCM10023333_14470</name>
</gene>
<sequence>MMSTNLKQELHQLSNRIEAAKRKLQAAHERGDQSMIDKFNEDIAALEKRIGSNKKTQTRKLGHQSHNLNQMSFKRALTKAEQADMGKLKKSVRGLVVVHPMTKLGKEMGLKEVTGFAAKKF</sequence>
<dbReference type="Gene3D" id="3.30.1370.150">
    <property type="entry name" value="Uncharacterised protein PF10928, DUF2810"/>
    <property type="match status" value="1"/>
</dbReference>
<name>A0ABP9EMX0_9GAMM</name>